<dbReference type="Proteomes" id="UP000294562">
    <property type="component" value="Unassembled WGS sequence"/>
</dbReference>
<dbReference type="Pfam" id="PF00408">
    <property type="entry name" value="PGM_PMM_IV"/>
    <property type="match status" value="1"/>
</dbReference>
<name>A0A4R6AS58_9RHOB</name>
<evidence type="ECO:0000259" key="8">
    <source>
        <dbReference type="Pfam" id="PF02880"/>
    </source>
</evidence>
<evidence type="ECO:0000313" key="9">
    <source>
        <dbReference type="EMBL" id="TDL86415.1"/>
    </source>
</evidence>
<dbReference type="GO" id="GO:0016868">
    <property type="term" value="F:intramolecular phosphotransferase activity"/>
    <property type="evidence" value="ECO:0007669"/>
    <property type="project" value="InterPro"/>
</dbReference>
<organism evidence="9 10">
    <name type="scientific">Meridianimarinicoccus aquatilis</name>
    <dbReference type="NCBI Taxonomy" id="2552766"/>
    <lineage>
        <taxon>Bacteria</taxon>
        <taxon>Pseudomonadati</taxon>
        <taxon>Pseudomonadota</taxon>
        <taxon>Alphaproteobacteria</taxon>
        <taxon>Rhodobacterales</taxon>
        <taxon>Paracoccaceae</taxon>
        <taxon>Meridianimarinicoccus</taxon>
    </lineage>
</organism>
<dbReference type="SUPFAM" id="SSF53738">
    <property type="entry name" value="Phosphoglucomutase, first 3 domains"/>
    <property type="match status" value="2"/>
</dbReference>
<dbReference type="GO" id="GO:0005975">
    <property type="term" value="P:carbohydrate metabolic process"/>
    <property type="evidence" value="ECO:0007669"/>
    <property type="project" value="InterPro"/>
</dbReference>
<keyword evidence="5" id="KW-0413">Isomerase</keyword>
<keyword evidence="10" id="KW-1185">Reference proteome</keyword>
<keyword evidence="3" id="KW-0479">Metal-binding</keyword>
<gene>
    <name evidence="9" type="ORF">E2L05_13375</name>
</gene>
<feature type="domain" description="Alpha-D-phosphohexomutase C-terminal" evidence="6">
    <location>
        <begin position="238"/>
        <end position="311"/>
    </location>
</feature>
<protein>
    <submittedName>
        <fullName evidence="9">Phosphomannomutase</fullName>
    </submittedName>
</protein>
<evidence type="ECO:0000259" key="7">
    <source>
        <dbReference type="Pfam" id="PF02879"/>
    </source>
</evidence>
<dbReference type="Pfam" id="PF02879">
    <property type="entry name" value="PGM_PMM_II"/>
    <property type="match status" value="1"/>
</dbReference>
<dbReference type="GO" id="GO:0046872">
    <property type="term" value="F:metal ion binding"/>
    <property type="evidence" value="ECO:0007669"/>
    <property type="project" value="UniProtKB-KW"/>
</dbReference>
<dbReference type="PANTHER" id="PTHR43771">
    <property type="entry name" value="PHOSPHOMANNOMUTASE"/>
    <property type="match status" value="1"/>
</dbReference>
<accession>A0A4R6AS58</accession>
<sequence length="319" mass="34722">PVAAPGTQRREDPRPAYVDRVLSLVDPATFRPLTVLVNAGNGVAGPTFDAIAARLEGSPLRFVRMHHDPDSSFPNGIPNPLLAENQPVTGDAVRRHGADIGIAWDGDFDRCFLFDETGAFIDGEYIVGLLAAAFLVREPGAKIVHDPRVMWNTLDVVAKGGGEAVMSRTGHALIKAKMREADAAYGGEMSAHHYFREFMYCDTGMIPWLLIVAHMSDTGRALSDLVADMRSAFPSSGEINFRPDDPAAAVARVEAVFLDKAQGVDRLDGLSCDFGDWRFNLRSSNTEPVLRLNVETRGDRDLLARQVAQLEALIVPSRG</sequence>
<dbReference type="OrthoDB" id="9803322at2"/>
<dbReference type="EMBL" id="SMZO01000031">
    <property type="protein sequence ID" value="TDL86415.1"/>
    <property type="molecule type" value="Genomic_DNA"/>
</dbReference>
<evidence type="ECO:0000256" key="2">
    <source>
        <dbReference type="ARBA" id="ARBA00022553"/>
    </source>
</evidence>
<dbReference type="Gene3D" id="3.30.310.50">
    <property type="entry name" value="Alpha-D-phosphohexomutase, C-terminal domain"/>
    <property type="match status" value="1"/>
</dbReference>
<evidence type="ECO:0000256" key="1">
    <source>
        <dbReference type="ARBA" id="ARBA00001946"/>
    </source>
</evidence>
<dbReference type="InterPro" id="IPR005845">
    <property type="entry name" value="A-D-PHexomutase_a/b/a-II"/>
</dbReference>
<dbReference type="Gene3D" id="3.40.120.10">
    <property type="entry name" value="Alpha-D-Glucose-1,6-Bisphosphate, subunit A, domain 3"/>
    <property type="match status" value="2"/>
</dbReference>
<proteinExistence type="predicted"/>
<keyword evidence="4" id="KW-0460">Magnesium</keyword>
<comment type="cofactor">
    <cofactor evidence="1">
        <name>Mg(2+)</name>
        <dbReference type="ChEBI" id="CHEBI:18420"/>
    </cofactor>
</comment>
<comment type="caution">
    <text evidence="9">The sequence shown here is derived from an EMBL/GenBank/DDBJ whole genome shotgun (WGS) entry which is preliminary data.</text>
</comment>
<dbReference type="InterPro" id="IPR036900">
    <property type="entry name" value="A-D-PHexomutase_C_sf"/>
</dbReference>
<evidence type="ECO:0000256" key="4">
    <source>
        <dbReference type="ARBA" id="ARBA00022842"/>
    </source>
</evidence>
<keyword evidence="2" id="KW-0597">Phosphoprotein</keyword>
<dbReference type="RefSeq" id="WP_133343408.1">
    <property type="nucleotide sequence ID" value="NZ_SMZO01000031.1"/>
</dbReference>
<dbReference type="PRINTS" id="PR00509">
    <property type="entry name" value="PGMPMM"/>
</dbReference>
<feature type="domain" description="Alpha-D-phosphohexomutase alpha/beta/alpha" evidence="7">
    <location>
        <begin position="16"/>
        <end position="118"/>
    </location>
</feature>
<evidence type="ECO:0000259" key="6">
    <source>
        <dbReference type="Pfam" id="PF00408"/>
    </source>
</evidence>
<dbReference type="PANTHER" id="PTHR43771:SF1">
    <property type="entry name" value="PHOSPHOMANNOMUTASE"/>
    <property type="match status" value="1"/>
</dbReference>
<dbReference type="InterPro" id="IPR016055">
    <property type="entry name" value="A-D-PHexomutase_a/b/a-I/II/III"/>
</dbReference>
<evidence type="ECO:0000313" key="10">
    <source>
        <dbReference type="Proteomes" id="UP000294562"/>
    </source>
</evidence>
<evidence type="ECO:0000256" key="3">
    <source>
        <dbReference type="ARBA" id="ARBA00022723"/>
    </source>
</evidence>
<dbReference type="Pfam" id="PF02880">
    <property type="entry name" value="PGM_PMM_III"/>
    <property type="match status" value="1"/>
</dbReference>
<dbReference type="AlphaFoldDB" id="A0A4R6AS58"/>
<feature type="non-terminal residue" evidence="9">
    <location>
        <position position="1"/>
    </location>
</feature>
<reference evidence="9 10" key="1">
    <citation type="submission" date="2019-03" db="EMBL/GenBank/DDBJ databases">
        <title>Rhodobacteraceae bacterium SM1902, a new member of the family Rhodobacteraceae isolated from Yantai.</title>
        <authorList>
            <person name="Sun Y."/>
        </authorList>
    </citation>
    <scope>NUCLEOTIDE SEQUENCE [LARGE SCALE GENOMIC DNA]</scope>
    <source>
        <strain evidence="9 10">SM1902</strain>
    </source>
</reference>
<dbReference type="InterPro" id="IPR005846">
    <property type="entry name" value="A-D-PHexomutase_a/b/a-III"/>
</dbReference>
<dbReference type="SUPFAM" id="SSF55957">
    <property type="entry name" value="Phosphoglucomutase, C-terminal domain"/>
    <property type="match status" value="1"/>
</dbReference>
<dbReference type="InterPro" id="IPR005841">
    <property type="entry name" value="Alpha-D-phosphohexomutase_SF"/>
</dbReference>
<feature type="domain" description="Alpha-D-phosphohexomutase alpha/beta/alpha" evidence="8">
    <location>
        <begin position="122"/>
        <end position="229"/>
    </location>
</feature>
<dbReference type="InterPro" id="IPR005843">
    <property type="entry name" value="A-D-PHexomutase_C"/>
</dbReference>
<evidence type="ECO:0000256" key="5">
    <source>
        <dbReference type="ARBA" id="ARBA00023235"/>
    </source>
</evidence>